<reference evidence="3" key="1">
    <citation type="submission" date="2022-11" db="EMBL/GenBank/DDBJ databases">
        <authorList>
            <person name="Morgan W.R."/>
            <person name="Tartar A."/>
        </authorList>
    </citation>
    <scope>NUCLEOTIDE SEQUENCE</scope>
    <source>
        <strain evidence="3">ARSEF 373</strain>
    </source>
</reference>
<feature type="region of interest" description="Disordered" evidence="1">
    <location>
        <begin position="1"/>
        <end position="48"/>
    </location>
</feature>
<protein>
    <recommendedName>
        <fullName evidence="2">PX domain-containing protein</fullName>
    </recommendedName>
</protein>
<feature type="compositionally biased region" description="Polar residues" evidence="1">
    <location>
        <begin position="1"/>
        <end position="12"/>
    </location>
</feature>
<sequence length="161" mass="17210">MGCSQSKSTEVVENQAPASHQSAPPASGKSVPVSAPASNVSNVASAQPEAEAQPAEAAATGKFVISGVSITEDGVVYYVIENAERGLSTKKRYNDFKELYQHLENPQALPELPPANIKTLLRGKHSQKLMKEREERFTEILNAIENNPAAAGSEAFSQFLA</sequence>
<dbReference type="Proteomes" id="UP001146120">
    <property type="component" value="Unassembled WGS sequence"/>
</dbReference>
<dbReference type="InterPro" id="IPR036871">
    <property type="entry name" value="PX_dom_sf"/>
</dbReference>
<proteinExistence type="predicted"/>
<dbReference type="EMBL" id="DAKRPA010000003">
    <property type="protein sequence ID" value="DBA05061.1"/>
    <property type="molecule type" value="Genomic_DNA"/>
</dbReference>
<name>A0AAV2ZG62_9STRA</name>
<comment type="caution">
    <text evidence="3">The sequence shown here is derived from an EMBL/GenBank/DDBJ whole genome shotgun (WGS) entry which is preliminary data.</text>
</comment>
<dbReference type="CDD" id="cd06093">
    <property type="entry name" value="PX_domain"/>
    <property type="match status" value="1"/>
</dbReference>
<reference evidence="3" key="2">
    <citation type="journal article" date="2023" name="Microbiol Resour">
        <title>Decontamination and Annotation of the Draft Genome Sequence of the Oomycete Lagenidium giganteum ARSEF 373.</title>
        <authorList>
            <person name="Morgan W.R."/>
            <person name="Tartar A."/>
        </authorList>
    </citation>
    <scope>NUCLEOTIDE SEQUENCE</scope>
    <source>
        <strain evidence="3">ARSEF 373</strain>
    </source>
</reference>
<keyword evidence="4" id="KW-1185">Reference proteome</keyword>
<evidence type="ECO:0000256" key="1">
    <source>
        <dbReference type="SAM" id="MobiDB-lite"/>
    </source>
</evidence>
<evidence type="ECO:0000313" key="4">
    <source>
        <dbReference type="Proteomes" id="UP001146120"/>
    </source>
</evidence>
<dbReference type="PROSITE" id="PS50195">
    <property type="entry name" value="PX"/>
    <property type="match status" value="1"/>
</dbReference>
<evidence type="ECO:0000313" key="3">
    <source>
        <dbReference type="EMBL" id="DBA05061.1"/>
    </source>
</evidence>
<dbReference type="GO" id="GO:0035091">
    <property type="term" value="F:phosphatidylinositol binding"/>
    <property type="evidence" value="ECO:0007669"/>
    <property type="project" value="InterPro"/>
</dbReference>
<feature type="domain" description="PX" evidence="2">
    <location>
        <begin position="56"/>
        <end position="161"/>
    </location>
</feature>
<feature type="compositionally biased region" description="Low complexity" evidence="1">
    <location>
        <begin position="15"/>
        <end position="48"/>
    </location>
</feature>
<dbReference type="AlphaFoldDB" id="A0AAV2ZG62"/>
<accession>A0AAV2ZG62</accession>
<dbReference type="InterPro" id="IPR001683">
    <property type="entry name" value="PX_dom"/>
</dbReference>
<dbReference type="Pfam" id="PF00787">
    <property type="entry name" value="PX"/>
    <property type="match status" value="1"/>
</dbReference>
<organism evidence="3 4">
    <name type="scientific">Lagenidium giganteum</name>
    <dbReference type="NCBI Taxonomy" id="4803"/>
    <lineage>
        <taxon>Eukaryota</taxon>
        <taxon>Sar</taxon>
        <taxon>Stramenopiles</taxon>
        <taxon>Oomycota</taxon>
        <taxon>Peronosporomycetes</taxon>
        <taxon>Pythiales</taxon>
        <taxon>Pythiaceae</taxon>
    </lineage>
</organism>
<dbReference type="SUPFAM" id="SSF64268">
    <property type="entry name" value="PX domain"/>
    <property type="match status" value="1"/>
</dbReference>
<dbReference type="Gene3D" id="3.30.1520.10">
    <property type="entry name" value="Phox-like domain"/>
    <property type="match status" value="1"/>
</dbReference>
<evidence type="ECO:0000259" key="2">
    <source>
        <dbReference type="PROSITE" id="PS50195"/>
    </source>
</evidence>
<gene>
    <name evidence="3" type="ORF">N0F65_000749</name>
</gene>